<evidence type="ECO:0000256" key="2">
    <source>
        <dbReference type="ARBA" id="ARBA00022692"/>
    </source>
</evidence>
<feature type="transmembrane region" description="Helical" evidence="5">
    <location>
        <begin position="21"/>
        <end position="41"/>
    </location>
</feature>
<keyword evidence="3 5" id="KW-1133">Transmembrane helix</keyword>
<dbReference type="GO" id="GO:0005886">
    <property type="term" value="C:plasma membrane"/>
    <property type="evidence" value="ECO:0007669"/>
    <property type="project" value="UniProtKB-SubCell"/>
</dbReference>
<proteinExistence type="predicted"/>
<dbReference type="OrthoDB" id="8596007at2"/>
<evidence type="ECO:0000256" key="1">
    <source>
        <dbReference type="ARBA" id="ARBA00004651"/>
    </source>
</evidence>
<gene>
    <name evidence="7" type="ORF">CLV43_102156</name>
</gene>
<dbReference type="RefSeq" id="WP_106186203.1">
    <property type="nucleotide sequence ID" value="NZ_PVTF01000002.1"/>
</dbReference>
<organism evidence="7 8">
    <name type="scientific">Umezawaea tangerina</name>
    <dbReference type="NCBI Taxonomy" id="84725"/>
    <lineage>
        <taxon>Bacteria</taxon>
        <taxon>Bacillati</taxon>
        <taxon>Actinomycetota</taxon>
        <taxon>Actinomycetes</taxon>
        <taxon>Pseudonocardiales</taxon>
        <taxon>Pseudonocardiaceae</taxon>
        <taxon>Umezawaea</taxon>
    </lineage>
</organism>
<protein>
    <submittedName>
        <fullName evidence="7">MFS transporter</fullName>
    </submittedName>
</protein>
<sequence length="143" mass="14318">MTAPPREGARARVLVPAVLKAAMAFSMLPLFLLGTLAPALVAEFAIPRPLLGALVTAGFDVVAVLSLVIGPVVDAVGARRSAVALFAVSGTALAAFATASHHLVLVAAVGLAGVPQAPADRSTNKIVATAVEPARRGVLIGVK</sequence>
<dbReference type="InterPro" id="IPR011701">
    <property type="entry name" value="MFS"/>
</dbReference>
<dbReference type="InterPro" id="IPR020846">
    <property type="entry name" value="MFS_dom"/>
</dbReference>
<keyword evidence="2 5" id="KW-0812">Transmembrane</keyword>
<keyword evidence="4 5" id="KW-0472">Membrane</keyword>
<dbReference type="PROSITE" id="PS50850">
    <property type="entry name" value="MFS"/>
    <property type="match status" value="1"/>
</dbReference>
<name>A0A2T0TG28_9PSEU</name>
<accession>A0A2T0TG28</accession>
<dbReference type="Proteomes" id="UP000239494">
    <property type="component" value="Unassembled WGS sequence"/>
</dbReference>
<feature type="transmembrane region" description="Helical" evidence="5">
    <location>
        <begin position="85"/>
        <end position="112"/>
    </location>
</feature>
<dbReference type="Gene3D" id="1.20.1250.20">
    <property type="entry name" value="MFS general substrate transporter like domains"/>
    <property type="match status" value="1"/>
</dbReference>
<dbReference type="InterPro" id="IPR036259">
    <property type="entry name" value="MFS_trans_sf"/>
</dbReference>
<feature type="domain" description="Major facilitator superfamily (MFS) profile" evidence="6">
    <location>
        <begin position="15"/>
        <end position="143"/>
    </location>
</feature>
<dbReference type="GO" id="GO:0022857">
    <property type="term" value="F:transmembrane transporter activity"/>
    <property type="evidence" value="ECO:0007669"/>
    <property type="project" value="InterPro"/>
</dbReference>
<reference evidence="7 8" key="1">
    <citation type="submission" date="2018-03" db="EMBL/GenBank/DDBJ databases">
        <title>Genomic Encyclopedia of Archaeal and Bacterial Type Strains, Phase II (KMG-II): from individual species to whole genera.</title>
        <authorList>
            <person name="Goeker M."/>
        </authorList>
    </citation>
    <scope>NUCLEOTIDE SEQUENCE [LARGE SCALE GENOMIC DNA]</scope>
    <source>
        <strain evidence="7 8">DSM 44720</strain>
    </source>
</reference>
<dbReference type="EMBL" id="PVTF01000002">
    <property type="protein sequence ID" value="PRY44591.1"/>
    <property type="molecule type" value="Genomic_DNA"/>
</dbReference>
<keyword evidence="8" id="KW-1185">Reference proteome</keyword>
<feature type="transmembrane region" description="Helical" evidence="5">
    <location>
        <begin position="53"/>
        <end position="73"/>
    </location>
</feature>
<evidence type="ECO:0000256" key="4">
    <source>
        <dbReference type="ARBA" id="ARBA00023136"/>
    </source>
</evidence>
<comment type="subcellular location">
    <subcellularLocation>
        <location evidence="1">Cell membrane</location>
        <topology evidence="1">Multi-pass membrane protein</topology>
    </subcellularLocation>
</comment>
<dbReference type="AlphaFoldDB" id="A0A2T0TG28"/>
<evidence type="ECO:0000313" key="8">
    <source>
        <dbReference type="Proteomes" id="UP000239494"/>
    </source>
</evidence>
<comment type="caution">
    <text evidence="7">The sequence shown here is derived from an EMBL/GenBank/DDBJ whole genome shotgun (WGS) entry which is preliminary data.</text>
</comment>
<evidence type="ECO:0000256" key="5">
    <source>
        <dbReference type="SAM" id="Phobius"/>
    </source>
</evidence>
<dbReference type="SUPFAM" id="SSF103473">
    <property type="entry name" value="MFS general substrate transporter"/>
    <property type="match status" value="1"/>
</dbReference>
<dbReference type="Pfam" id="PF07690">
    <property type="entry name" value="MFS_1"/>
    <property type="match status" value="1"/>
</dbReference>
<evidence type="ECO:0000256" key="3">
    <source>
        <dbReference type="ARBA" id="ARBA00022989"/>
    </source>
</evidence>
<evidence type="ECO:0000259" key="6">
    <source>
        <dbReference type="PROSITE" id="PS50850"/>
    </source>
</evidence>
<evidence type="ECO:0000313" key="7">
    <source>
        <dbReference type="EMBL" id="PRY44591.1"/>
    </source>
</evidence>